<keyword evidence="4" id="KW-1185">Reference proteome</keyword>
<keyword evidence="2" id="KW-1133">Transmembrane helix</keyword>
<proteinExistence type="predicted"/>
<feature type="region of interest" description="Disordered" evidence="1">
    <location>
        <begin position="103"/>
        <end position="148"/>
    </location>
</feature>
<protein>
    <submittedName>
        <fullName evidence="3">Uncharacterized protein</fullName>
    </submittedName>
</protein>
<evidence type="ECO:0000313" key="3">
    <source>
        <dbReference type="EMBL" id="ATG97273.1"/>
    </source>
</evidence>
<gene>
    <name evidence="3" type="ORF">CP520_00675</name>
</gene>
<feature type="compositionally biased region" description="Basic and acidic residues" evidence="1">
    <location>
        <begin position="108"/>
        <end position="127"/>
    </location>
</feature>
<evidence type="ECO:0000256" key="2">
    <source>
        <dbReference type="SAM" id="Phobius"/>
    </source>
</evidence>
<keyword evidence="2" id="KW-0812">Transmembrane</keyword>
<dbReference type="EMBL" id="CP023668">
    <property type="protein sequence ID" value="ATG97273.1"/>
    <property type="molecule type" value="Genomic_DNA"/>
</dbReference>
<accession>A0A291IR74</accession>
<evidence type="ECO:0000256" key="1">
    <source>
        <dbReference type="SAM" id="MobiDB-lite"/>
    </source>
</evidence>
<sequence>MKNLNVKTRRFLASFINWVCIVPIFINIILWCFNKEPIGQRLFNTEGFQKGSRLERFVFGLLSLIVFATIIGFIVNIFFWAKDEDSIPVRWTKAIFKNWVKSSTKPTAKADAKTTEAPKADAKKADAKPASAKKPAAKKADSKTSASK</sequence>
<dbReference type="RefSeq" id="WP_096862561.1">
    <property type="nucleotide sequence ID" value="NZ_CP023668.1"/>
</dbReference>
<evidence type="ECO:0000313" key="4">
    <source>
        <dbReference type="Proteomes" id="UP000232227"/>
    </source>
</evidence>
<feature type="transmembrane region" description="Helical" evidence="2">
    <location>
        <begin position="12"/>
        <end position="33"/>
    </location>
</feature>
<keyword evidence="2" id="KW-0472">Membrane</keyword>
<dbReference type="OrthoDB" id="389722at2"/>
<name>A0A291IR74_9MOLU</name>
<dbReference type="Proteomes" id="UP000232227">
    <property type="component" value="Chromosome"/>
</dbReference>
<dbReference type="AlphaFoldDB" id="A0A291IR74"/>
<dbReference type="KEGG" id="mlac:CP520_00675"/>
<reference evidence="3 4" key="1">
    <citation type="submission" date="2017-09" db="EMBL/GenBank/DDBJ databases">
        <title>SPAdes assembly of the Mesoplasma lactucae genome.</title>
        <authorList>
            <person name="Knight T.F."/>
            <person name="Rubinstein R."/>
            <person name="Citino T."/>
        </authorList>
    </citation>
    <scope>NUCLEOTIDE SEQUENCE [LARGE SCALE GENOMIC DNA]</scope>
    <source>
        <strain evidence="3 4">831-C4</strain>
    </source>
</reference>
<organism evidence="3 4">
    <name type="scientific">Mesoplasma lactucae ATCC 49193</name>
    <dbReference type="NCBI Taxonomy" id="81460"/>
    <lineage>
        <taxon>Bacteria</taxon>
        <taxon>Bacillati</taxon>
        <taxon>Mycoplasmatota</taxon>
        <taxon>Mollicutes</taxon>
        <taxon>Entomoplasmatales</taxon>
        <taxon>Entomoplasmataceae</taxon>
        <taxon>Mesoplasma</taxon>
    </lineage>
</organism>
<feature type="transmembrane region" description="Helical" evidence="2">
    <location>
        <begin position="57"/>
        <end position="81"/>
    </location>
</feature>